<reference evidence="9" key="1">
    <citation type="submission" date="2024-05" db="EMBL/GenBank/DDBJ databases">
        <title>Aerococcus urinae taxonomy study.</title>
        <authorList>
            <person name="Christensen J."/>
            <person name="Senneby E."/>
        </authorList>
    </citation>
    <scope>NUCLEOTIDE SEQUENCE</scope>
    <source>
        <strain evidence="9">CDC-3352-U95</strain>
    </source>
</reference>
<dbReference type="InterPro" id="IPR013196">
    <property type="entry name" value="HTH_11"/>
</dbReference>
<keyword evidence="10" id="KW-1185">Reference proteome</keyword>
<evidence type="ECO:0000256" key="4">
    <source>
        <dbReference type="ARBA" id="ARBA00023159"/>
    </source>
</evidence>
<comment type="caution">
    <text evidence="9">The sequence shown here is derived from an EMBL/GenBank/DDBJ whole genome shotgun (WGS) entry which is preliminary data.</text>
</comment>
<dbReference type="Gene3D" id="3.40.930.10">
    <property type="entry name" value="Mannitol-specific EII, Chain A"/>
    <property type="match status" value="1"/>
</dbReference>
<dbReference type="Pfam" id="PF00874">
    <property type="entry name" value="PRD"/>
    <property type="match status" value="2"/>
</dbReference>
<dbReference type="Pfam" id="PF00359">
    <property type="entry name" value="PTS_EIIA_2"/>
    <property type="match status" value="1"/>
</dbReference>
<keyword evidence="5" id="KW-0804">Transcription</keyword>
<feature type="domain" description="PTS EIIA type-2" evidence="6">
    <location>
        <begin position="513"/>
        <end position="658"/>
    </location>
</feature>
<dbReference type="RefSeq" id="WP_267982710.1">
    <property type="nucleotide sequence ID" value="NZ_JAOTMC010000011.1"/>
</dbReference>
<dbReference type="InterPro" id="IPR036390">
    <property type="entry name" value="WH_DNA-bd_sf"/>
</dbReference>
<evidence type="ECO:0000259" key="8">
    <source>
        <dbReference type="PROSITE" id="PS51372"/>
    </source>
</evidence>
<dbReference type="SUPFAM" id="SSF46785">
    <property type="entry name" value="Winged helix' DNA-binding domain"/>
    <property type="match status" value="1"/>
</dbReference>
<evidence type="ECO:0000313" key="10">
    <source>
        <dbReference type="Proteomes" id="UP001072007"/>
    </source>
</evidence>
<dbReference type="Pfam" id="PF08279">
    <property type="entry name" value="HTH_11"/>
    <property type="match status" value="1"/>
</dbReference>
<dbReference type="Gene3D" id="3.40.50.2300">
    <property type="match status" value="1"/>
</dbReference>
<dbReference type="InterPro" id="IPR002178">
    <property type="entry name" value="PTS_EIIA_type-2_dom"/>
</dbReference>
<evidence type="ECO:0000259" key="7">
    <source>
        <dbReference type="PROSITE" id="PS51099"/>
    </source>
</evidence>
<dbReference type="GeneID" id="86970464"/>
<evidence type="ECO:0000256" key="1">
    <source>
        <dbReference type="ARBA" id="ARBA00022679"/>
    </source>
</evidence>
<evidence type="ECO:0000256" key="5">
    <source>
        <dbReference type="ARBA" id="ARBA00023163"/>
    </source>
</evidence>
<dbReference type="InterPro" id="IPR013011">
    <property type="entry name" value="PTS_EIIB_2"/>
</dbReference>
<dbReference type="InterPro" id="IPR011608">
    <property type="entry name" value="PRD"/>
</dbReference>
<dbReference type="InterPro" id="IPR016152">
    <property type="entry name" value="PTrfase/Anion_transptr"/>
</dbReference>
<feature type="domain" description="PRD" evidence="8">
    <location>
        <begin position="185"/>
        <end position="285"/>
    </location>
</feature>
<dbReference type="InterPro" id="IPR007737">
    <property type="entry name" value="Mga_HTH"/>
</dbReference>
<gene>
    <name evidence="9" type="ORF">ODY23_03045</name>
</gene>
<feature type="domain" description="PRD" evidence="8">
    <location>
        <begin position="290"/>
        <end position="397"/>
    </location>
</feature>
<dbReference type="InterPro" id="IPR050661">
    <property type="entry name" value="BglG_antiterminators"/>
</dbReference>
<keyword evidence="1" id="KW-0808">Transferase</keyword>
<feature type="domain" description="PTS EIIB type-2" evidence="7">
    <location>
        <begin position="400"/>
        <end position="492"/>
    </location>
</feature>
<dbReference type="InterPro" id="IPR036388">
    <property type="entry name" value="WH-like_DNA-bd_sf"/>
</dbReference>
<dbReference type="Gene3D" id="1.10.1790.10">
    <property type="entry name" value="PRD domain"/>
    <property type="match status" value="2"/>
</dbReference>
<dbReference type="PROSITE" id="PS51099">
    <property type="entry name" value="PTS_EIIB_TYPE_2"/>
    <property type="match status" value="1"/>
</dbReference>
<evidence type="ECO:0000256" key="2">
    <source>
        <dbReference type="ARBA" id="ARBA00022737"/>
    </source>
</evidence>
<dbReference type="EMBL" id="JAOTMD010000004">
    <property type="protein sequence ID" value="MCY3025292.1"/>
    <property type="molecule type" value="Genomic_DNA"/>
</dbReference>
<dbReference type="SUPFAM" id="SSF52794">
    <property type="entry name" value="PTS system IIB component-like"/>
    <property type="match status" value="1"/>
</dbReference>
<evidence type="ECO:0000313" key="9">
    <source>
        <dbReference type="EMBL" id="MCY3025292.1"/>
    </source>
</evidence>
<dbReference type="InterPro" id="IPR036634">
    <property type="entry name" value="PRD_sf"/>
</dbReference>
<keyword evidence="4" id="KW-0010">Activator</keyword>
<dbReference type="CDD" id="cd05568">
    <property type="entry name" value="PTS_IIB_bgl_like"/>
    <property type="match status" value="1"/>
</dbReference>
<keyword evidence="2" id="KW-0677">Repeat</keyword>
<evidence type="ECO:0000256" key="3">
    <source>
        <dbReference type="ARBA" id="ARBA00023015"/>
    </source>
</evidence>
<dbReference type="SUPFAM" id="SSF55804">
    <property type="entry name" value="Phoshotransferase/anion transport protein"/>
    <property type="match status" value="1"/>
</dbReference>
<dbReference type="Pfam" id="PF05043">
    <property type="entry name" value="Mga"/>
    <property type="match status" value="1"/>
</dbReference>
<dbReference type="InterPro" id="IPR036095">
    <property type="entry name" value="PTS_EIIB-like_sf"/>
</dbReference>
<dbReference type="PROSITE" id="PS51094">
    <property type="entry name" value="PTS_EIIA_TYPE_2"/>
    <property type="match status" value="1"/>
</dbReference>
<organism evidence="9 10">
    <name type="scientific">Aerococcus loyolae</name>
    <dbReference type="NCBI Taxonomy" id="2976809"/>
    <lineage>
        <taxon>Bacteria</taxon>
        <taxon>Bacillati</taxon>
        <taxon>Bacillota</taxon>
        <taxon>Bacilli</taxon>
        <taxon>Lactobacillales</taxon>
        <taxon>Aerococcaceae</taxon>
        <taxon>Aerococcus</taxon>
    </lineage>
</organism>
<keyword evidence="3" id="KW-0805">Transcription regulation</keyword>
<name>A0ABT4BYG0_9LACT</name>
<protein>
    <submittedName>
        <fullName evidence="9">BglG family transcription antiterminator</fullName>
    </submittedName>
</protein>
<sequence length="660" mass="76042">MLDQRSIDIVRILMKQTEDYITAQEIAGLLNVSDRTIRNTIKSLKGSLEDYGAEIKSKRGKGYYLQFNNKKLFNQYFQTEISQKKINTASDRQNFILKGLLLNNRKFAFDSLLAELSVSESTLQNDLAKIKEKLSKYQLCLHNQQQKGIYITGKEENKRKFIINYFFISNIDAFTEAFPLYSSLLEGIPTEKIITIIIEEVQKENLELQDYVLYNLFLHIALAIKRLEMGYSVEEENVSYYPFKANIATNIVNRLESELNISLPKVEIEYISIALGNTASQEGMVKDLLSHPKELEKIIKHLIESVFLKTGFPFYRDSVLLNSLMSHMQGMLNRIEKKHIFKNPLLNEIKNEDSQLFLDIKSSIHAIDKWQHLVLSDDEIAFIALHFLAAKERSKRTLQINALVVCASGIGSAEMLKQRLINEYGNYMHVKDTIGYFEINNEALKDVDIIISAIDLSGIIFNVPVVNVSILLSDEDKEKIDRYLKGIKREKERSHLNSDDVWSSLSHTSLLFTYLKPNLFTYYQTETSKENVIVNLLDRIQQVEPDFEKGKMLDQLAYREKFGSVAFSKVVAVPHPINAVSKETHIGVAICQKGIYWDKDHPAIRLVFLLSPSKMNQDNIDSLSRLLLPLIEDTELASEIDQKHINNFDHFIKWLKNKIH</sequence>
<dbReference type="PANTHER" id="PTHR30185:SF18">
    <property type="entry name" value="TRANSCRIPTIONAL REGULATOR MTLR"/>
    <property type="match status" value="1"/>
</dbReference>
<evidence type="ECO:0000259" key="6">
    <source>
        <dbReference type="PROSITE" id="PS51094"/>
    </source>
</evidence>
<dbReference type="Proteomes" id="UP001072007">
    <property type="component" value="Unassembled WGS sequence"/>
</dbReference>
<dbReference type="PANTHER" id="PTHR30185">
    <property type="entry name" value="CRYPTIC BETA-GLUCOSIDE BGL OPERON ANTITERMINATOR"/>
    <property type="match status" value="1"/>
</dbReference>
<dbReference type="PROSITE" id="PS51372">
    <property type="entry name" value="PRD_2"/>
    <property type="match status" value="2"/>
</dbReference>
<proteinExistence type="predicted"/>
<accession>A0ABT4BYG0</accession>
<dbReference type="SUPFAM" id="SSF63520">
    <property type="entry name" value="PTS-regulatory domain, PRD"/>
    <property type="match status" value="2"/>
</dbReference>
<dbReference type="Gene3D" id="1.10.10.10">
    <property type="entry name" value="Winged helix-like DNA-binding domain superfamily/Winged helix DNA-binding domain"/>
    <property type="match status" value="2"/>
</dbReference>